<dbReference type="Pfam" id="PF21274">
    <property type="entry name" value="Rng_hyd_C"/>
    <property type="match status" value="1"/>
</dbReference>
<sequence>MPDFLMIHDVVIAGAGPVGLFLACELQLAGLSVLVLEQAEDPHSPLKRLPFGMRGLSAPTIEAFYRRGLLDDIMTPQREKDQSTSAHWMQPPRRPGGHFAGIQFFHDTIDTSTWPYRLPGPAGTSMAVEMEHLEFVLAARASAMGVEIRRGLGVDGFEQSDEGVTVRAGGESLRGRWLVGCDGGRSTVRRAGGFEFAGTDPEFTGYSVQVEMADPEKLVPGRHYTPTGMYTYQKPGTIAMVDFDGGAFHRAQPMTLAHVQSVLRHVSGTDVTVTGLELATTWTDRAYQATTYRKGRVLLAGDAAHIHSPLGGQGLNLGLGDAMNLGWKLAATIRGDAPEGLLDSYFCERHPVGAQVLDWSRAQVALMRPSRSTRALEAIIRDLIDTRDGATYFAERVWGVSLRYDLGSSHPLVGRSAPDFELADGTRLGDRLRQGKGLLLDFDAGAPLQALASRWNGITYVAGDARDRLGLSALLVRPDGFVAWAGEAVPDNEEAAQAASRWFGKA</sequence>
<dbReference type="PANTHER" id="PTHR43004">
    <property type="entry name" value="TRK SYSTEM POTASSIUM UPTAKE PROTEIN"/>
    <property type="match status" value="1"/>
</dbReference>
<dbReference type="GO" id="GO:0016709">
    <property type="term" value="F:oxidoreductase activity, acting on paired donors, with incorporation or reduction of molecular oxygen, NAD(P)H as one donor, and incorporation of one atom of oxygen"/>
    <property type="evidence" value="ECO:0007669"/>
    <property type="project" value="UniProtKB-ARBA"/>
</dbReference>
<dbReference type="EMBL" id="SIPS01000001">
    <property type="protein sequence ID" value="TAW30332.1"/>
    <property type="molecule type" value="Genomic_DNA"/>
</dbReference>
<gene>
    <name evidence="5" type="ORF">ELI19_12875</name>
</gene>
<keyword evidence="3" id="KW-0274">FAD</keyword>
<evidence type="ECO:0000259" key="4">
    <source>
        <dbReference type="Pfam" id="PF01494"/>
    </source>
</evidence>
<evidence type="ECO:0000256" key="1">
    <source>
        <dbReference type="ARBA" id="ARBA00001974"/>
    </source>
</evidence>
<evidence type="ECO:0000256" key="3">
    <source>
        <dbReference type="ARBA" id="ARBA00022827"/>
    </source>
</evidence>
<evidence type="ECO:0000256" key="2">
    <source>
        <dbReference type="ARBA" id="ARBA00022630"/>
    </source>
</evidence>
<feature type="domain" description="FAD-binding" evidence="4">
    <location>
        <begin position="9"/>
        <end position="360"/>
    </location>
</feature>
<dbReference type="InterPro" id="IPR050641">
    <property type="entry name" value="RIFMO-like"/>
</dbReference>
<comment type="cofactor">
    <cofactor evidence="1">
        <name>FAD</name>
        <dbReference type="ChEBI" id="CHEBI:57692"/>
    </cofactor>
</comment>
<comment type="caution">
    <text evidence="5">The sequence shown here is derived from an EMBL/GenBank/DDBJ whole genome shotgun (WGS) entry which is preliminary data.</text>
</comment>
<dbReference type="Pfam" id="PF01494">
    <property type="entry name" value="FAD_binding_3"/>
    <property type="match status" value="1"/>
</dbReference>
<evidence type="ECO:0000313" key="6">
    <source>
        <dbReference type="Proteomes" id="UP000292036"/>
    </source>
</evidence>
<dbReference type="SUPFAM" id="SSF51905">
    <property type="entry name" value="FAD/NAD(P)-binding domain"/>
    <property type="match status" value="1"/>
</dbReference>
<dbReference type="InterPro" id="IPR002938">
    <property type="entry name" value="FAD-bd"/>
</dbReference>
<organism evidence="5 6">
    <name type="scientific">Rhizobium leguminosarum</name>
    <dbReference type="NCBI Taxonomy" id="384"/>
    <lineage>
        <taxon>Bacteria</taxon>
        <taxon>Pseudomonadati</taxon>
        <taxon>Pseudomonadota</taxon>
        <taxon>Alphaproteobacteria</taxon>
        <taxon>Hyphomicrobiales</taxon>
        <taxon>Rhizobiaceae</taxon>
        <taxon>Rhizobium/Agrobacterium group</taxon>
        <taxon>Rhizobium</taxon>
    </lineage>
</organism>
<protein>
    <submittedName>
        <fullName evidence="5">FAD-dependent oxidoreductase</fullName>
    </submittedName>
</protein>
<name>A0ABD7PS95_RHILE</name>
<dbReference type="PRINTS" id="PR00420">
    <property type="entry name" value="RNGMNOXGNASE"/>
</dbReference>
<dbReference type="Proteomes" id="UP000292036">
    <property type="component" value="Unassembled WGS sequence"/>
</dbReference>
<keyword evidence="2" id="KW-0285">Flavoprotein</keyword>
<dbReference type="Gene3D" id="3.40.30.120">
    <property type="match status" value="1"/>
</dbReference>
<dbReference type="RefSeq" id="WP_130727107.1">
    <property type="nucleotide sequence ID" value="NZ_SINY01000001.1"/>
</dbReference>
<dbReference type="Gene3D" id="3.30.70.2450">
    <property type="match status" value="1"/>
</dbReference>
<proteinExistence type="predicted"/>
<accession>A0ABD7PS95</accession>
<dbReference type="PANTHER" id="PTHR43004:SF19">
    <property type="entry name" value="BINDING MONOOXYGENASE, PUTATIVE (JCVI)-RELATED"/>
    <property type="match status" value="1"/>
</dbReference>
<evidence type="ECO:0000313" key="5">
    <source>
        <dbReference type="EMBL" id="TAW30332.1"/>
    </source>
</evidence>
<reference evidence="5 6" key="1">
    <citation type="submission" date="2019-02" db="EMBL/GenBank/DDBJ databases">
        <title>The genomic architecture of introgression among sibling species of bacteria.</title>
        <authorList>
            <person name="Cavassim M.I.A."/>
            <person name="Moeskjaer S."/>
            <person name="Moslemi C."/>
            <person name="Fields B."/>
            <person name="Bachmann A."/>
            <person name="Vilhjalmsson B."/>
            <person name="Schierup M.H."/>
            <person name="Young J.P.W."/>
            <person name="Andersen S.U."/>
        </authorList>
    </citation>
    <scope>NUCLEOTIDE SEQUENCE [LARGE SCALE GENOMIC DNA]</scope>
    <source>
        <strain evidence="5 6">SM151B</strain>
    </source>
</reference>
<dbReference type="InterPro" id="IPR036188">
    <property type="entry name" value="FAD/NAD-bd_sf"/>
</dbReference>
<dbReference type="Gene3D" id="3.50.50.60">
    <property type="entry name" value="FAD/NAD(P)-binding domain"/>
    <property type="match status" value="1"/>
</dbReference>
<dbReference type="AlphaFoldDB" id="A0ABD7PS95"/>